<evidence type="ECO:0000256" key="4">
    <source>
        <dbReference type="ARBA" id="ARBA00022500"/>
    </source>
</evidence>
<keyword evidence="9 11" id="KW-0807">Transducer</keyword>
<evidence type="ECO:0000256" key="7">
    <source>
        <dbReference type="ARBA" id="ARBA00022989"/>
    </source>
</evidence>
<dbReference type="Pfam" id="PF02203">
    <property type="entry name" value="TarH"/>
    <property type="match status" value="1"/>
</dbReference>
<dbReference type="PROSITE" id="PS50192">
    <property type="entry name" value="T_SNARE"/>
    <property type="match status" value="1"/>
</dbReference>
<evidence type="ECO:0000256" key="2">
    <source>
        <dbReference type="ARBA" id="ARBA00022475"/>
    </source>
</evidence>
<dbReference type="PRINTS" id="PR00260">
    <property type="entry name" value="CHEMTRNSDUCR"/>
</dbReference>
<dbReference type="SMART" id="SM00283">
    <property type="entry name" value="MA"/>
    <property type="match status" value="1"/>
</dbReference>
<proteinExistence type="inferred from homology"/>
<dbReference type="EMBL" id="RBZU01000015">
    <property type="protein sequence ID" value="RKP46126.1"/>
    <property type="molecule type" value="Genomic_DNA"/>
</dbReference>
<accession>A0A494XC82</accession>
<dbReference type="GO" id="GO:0007165">
    <property type="term" value="P:signal transduction"/>
    <property type="evidence" value="ECO:0007669"/>
    <property type="project" value="UniProtKB-KW"/>
</dbReference>
<dbReference type="GO" id="GO:0005886">
    <property type="term" value="C:plasma membrane"/>
    <property type="evidence" value="ECO:0007669"/>
    <property type="project" value="UniProtKB-SubCell"/>
</dbReference>
<keyword evidence="4" id="KW-0145">Chemotaxis</keyword>
<evidence type="ECO:0000256" key="8">
    <source>
        <dbReference type="ARBA" id="ARBA00023136"/>
    </source>
</evidence>
<dbReference type="InterPro" id="IPR000727">
    <property type="entry name" value="T_SNARE_dom"/>
</dbReference>
<evidence type="ECO:0000256" key="12">
    <source>
        <dbReference type="SAM" id="Phobius"/>
    </source>
</evidence>
<dbReference type="RefSeq" id="WP_121090427.1">
    <property type="nucleotide sequence ID" value="NZ_RBZU01000015.1"/>
</dbReference>
<dbReference type="Gene3D" id="1.20.120.30">
    <property type="entry name" value="Aspartate receptor, ligand-binding domain"/>
    <property type="match status" value="1"/>
</dbReference>
<dbReference type="SUPFAM" id="SSF58104">
    <property type="entry name" value="Methyl-accepting chemotaxis protein (MCP) signaling domain"/>
    <property type="match status" value="1"/>
</dbReference>
<keyword evidence="2" id="KW-1003">Cell membrane</keyword>
<dbReference type="PANTHER" id="PTHR43531:SF14">
    <property type="entry name" value="METHYL-ACCEPTING CHEMOTAXIS PROTEIN I-RELATED"/>
    <property type="match status" value="1"/>
</dbReference>
<dbReference type="PROSITE" id="PS50885">
    <property type="entry name" value="HAMP"/>
    <property type="match status" value="1"/>
</dbReference>
<keyword evidence="6 12" id="KW-0812">Transmembrane</keyword>
<dbReference type="InterPro" id="IPR003122">
    <property type="entry name" value="Tar_rcpt_lig-bd"/>
</dbReference>
<evidence type="ECO:0000256" key="6">
    <source>
        <dbReference type="ARBA" id="ARBA00022692"/>
    </source>
</evidence>
<dbReference type="PROSITE" id="PS50111">
    <property type="entry name" value="CHEMOTAXIS_TRANSDUC_2"/>
    <property type="match status" value="1"/>
</dbReference>
<dbReference type="CDD" id="cd11386">
    <property type="entry name" value="MCP_signal"/>
    <property type="match status" value="1"/>
</dbReference>
<feature type="transmembrane region" description="Helical" evidence="12">
    <location>
        <begin position="9"/>
        <end position="31"/>
    </location>
</feature>
<dbReference type="AlphaFoldDB" id="A0A494XC82"/>
<dbReference type="Pfam" id="PF00672">
    <property type="entry name" value="HAMP"/>
    <property type="match status" value="1"/>
</dbReference>
<dbReference type="GO" id="GO:0004888">
    <property type="term" value="F:transmembrane signaling receptor activity"/>
    <property type="evidence" value="ECO:0007669"/>
    <property type="project" value="InterPro"/>
</dbReference>
<dbReference type="PANTHER" id="PTHR43531">
    <property type="entry name" value="PROTEIN ICFG"/>
    <property type="match status" value="1"/>
</dbReference>
<dbReference type="SUPFAM" id="SSF47170">
    <property type="entry name" value="Aspartate receptor, ligand-binding domain"/>
    <property type="match status" value="1"/>
</dbReference>
<comment type="subcellular location">
    <subcellularLocation>
        <location evidence="1">Cell inner membrane</location>
        <topology evidence="1">Multi-pass membrane protein</topology>
    </subcellularLocation>
</comment>
<feature type="domain" description="T-SNARE coiled-coil homology" evidence="14">
    <location>
        <begin position="424"/>
        <end position="486"/>
    </location>
</feature>
<dbReference type="GO" id="GO:0006935">
    <property type="term" value="P:chemotaxis"/>
    <property type="evidence" value="ECO:0007669"/>
    <property type="project" value="UniProtKB-KW"/>
</dbReference>
<comment type="caution">
    <text evidence="16">The sequence shown here is derived from an EMBL/GenBank/DDBJ whole genome shotgun (WGS) entry which is preliminary data.</text>
</comment>
<evidence type="ECO:0000259" key="13">
    <source>
        <dbReference type="PROSITE" id="PS50111"/>
    </source>
</evidence>
<keyword evidence="17" id="KW-1185">Reference proteome</keyword>
<dbReference type="InterPro" id="IPR003660">
    <property type="entry name" value="HAMP_dom"/>
</dbReference>
<keyword evidence="7 12" id="KW-1133">Transmembrane helix</keyword>
<dbReference type="FunFam" id="1.10.287.950:FF:000001">
    <property type="entry name" value="Methyl-accepting chemotaxis sensory transducer"/>
    <property type="match status" value="1"/>
</dbReference>
<feature type="domain" description="HAMP" evidence="15">
    <location>
        <begin position="208"/>
        <end position="260"/>
    </location>
</feature>
<dbReference type="InterPro" id="IPR004090">
    <property type="entry name" value="Chemotax_Me-accpt_rcpt"/>
</dbReference>
<dbReference type="InterPro" id="IPR035440">
    <property type="entry name" value="4HB_MCP_dom_sf"/>
</dbReference>
<evidence type="ECO:0000313" key="17">
    <source>
        <dbReference type="Proteomes" id="UP000270342"/>
    </source>
</evidence>
<evidence type="ECO:0000256" key="3">
    <source>
        <dbReference type="ARBA" id="ARBA00022481"/>
    </source>
</evidence>
<keyword evidence="8 12" id="KW-0472">Membrane</keyword>
<evidence type="ECO:0000256" key="10">
    <source>
        <dbReference type="ARBA" id="ARBA00029447"/>
    </source>
</evidence>
<dbReference type="SMART" id="SM00304">
    <property type="entry name" value="HAMP"/>
    <property type="match status" value="1"/>
</dbReference>
<dbReference type="InterPro" id="IPR004089">
    <property type="entry name" value="MCPsignal_dom"/>
</dbReference>
<dbReference type="Gene3D" id="1.10.287.950">
    <property type="entry name" value="Methyl-accepting chemotaxis protein"/>
    <property type="match status" value="1"/>
</dbReference>
<dbReference type="Proteomes" id="UP000270342">
    <property type="component" value="Unassembled WGS sequence"/>
</dbReference>
<feature type="transmembrane region" description="Helical" evidence="12">
    <location>
        <begin position="182"/>
        <end position="203"/>
    </location>
</feature>
<organism evidence="16 17">
    <name type="scientific">Pararobbsia silviterrae</name>
    <dbReference type="NCBI Taxonomy" id="1792498"/>
    <lineage>
        <taxon>Bacteria</taxon>
        <taxon>Pseudomonadati</taxon>
        <taxon>Pseudomonadota</taxon>
        <taxon>Betaproteobacteria</taxon>
        <taxon>Burkholderiales</taxon>
        <taxon>Burkholderiaceae</taxon>
        <taxon>Pararobbsia</taxon>
    </lineage>
</organism>
<name>A0A494XC82_9BURK</name>
<evidence type="ECO:0000259" key="14">
    <source>
        <dbReference type="PROSITE" id="PS50192"/>
    </source>
</evidence>
<dbReference type="OrthoDB" id="8625681at2"/>
<evidence type="ECO:0000259" key="15">
    <source>
        <dbReference type="PROSITE" id="PS50885"/>
    </source>
</evidence>
<evidence type="ECO:0000256" key="11">
    <source>
        <dbReference type="PROSITE-ProRule" id="PRU00284"/>
    </source>
</evidence>
<feature type="domain" description="Methyl-accepting transducer" evidence="13">
    <location>
        <begin position="265"/>
        <end position="494"/>
    </location>
</feature>
<keyword evidence="5" id="KW-0997">Cell inner membrane</keyword>
<dbReference type="CDD" id="cd06225">
    <property type="entry name" value="HAMP"/>
    <property type="match status" value="1"/>
</dbReference>
<dbReference type="Pfam" id="PF00015">
    <property type="entry name" value="MCPsignal"/>
    <property type="match status" value="1"/>
</dbReference>
<sequence length="545" mass="57711">MTVSIKTRLAIAMAVLASLLLLIGMLGIVGMTDSNHANRDTYSNDLPAVTGISEVEIVMARQRAALLRAALDPSAPDLDAIIDKSKAFATQADAIWSKFAALPRDAEQDRLVQDVAQKRKIFSAGLDAFAQSIKSGDVKTIMRAALENNGYYADFTASDQKLKDAVFDGAKRAYLAQQHAFAIFRAVVWVAIAVGVLAALLTWNNLRHAIGRPLTSALGHFDRISDGDLTHRIDVSSRDEMGLLIGGLATMQESLVTTVRTVRAGSEQIALATREVAAGNVDLSARTEEQAASLEQTAASMEELTSTVHKNAENTNEAARLSEAASDKAQQGSDAVQRVVAVMTDIGESAGKVNEIISLIEGIAFQTNILALNAAVEAARAGEQGRGFAVVASEVRNLAQRSSSAAKDIRQLIEQSTAHVHAGASIVEDAGRSMTGIIDSVKRVTDIISEIAAATVEQSRGIDQISQAVTQMDSVTQQNAALVEQASAAAQSLESQADALRHAVAVFKLVDDGAMRSAVVAAPAFRPPAARAVRDRMPARVANAR</sequence>
<evidence type="ECO:0000256" key="1">
    <source>
        <dbReference type="ARBA" id="ARBA00004429"/>
    </source>
</evidence>
<protein>
    <submittedName>
        <fullName evidence="16">HAMP domain-containing protein</fullName>
    </submittedName>
</protein>
<dbReference type="InterPro" id="IPR051310">
    <property type="entry name" value="MCP_chemotaxis"/>
</dbReference>
<evidence type="ECO:0000313" key="16">
    <source>
        <dbReference type="EMBL" id="RKP46126.1"/>
    </source>
</evidence>
<evidence type="ECO:0000256" key="5">
    <source>
        <dbReference type="ARBA" id="ARBA00022519"/>
    </source>
</evidence>
<reference evidence="16 17" key="1">
    <citation type="submission" date="2018-10" db="EMBL/GenBank/DDBJ databases">
        <title>Robbsia sp. DHC34, isolated from soil.</title>
        <authorList>
            <person name="Gao Z.-H."/>
            <person name="Qiu L.-H."/>
        </authorList>
    </citation>
    <scope>NUCLEOTIDE SEQUENCE [LARGE SCALE GENOMIC DNA]</scope>
    <source>
        <strain evidence="16 17">DHC34</strain>
    </source>
</reference>
<keyword evidence="3" id="KW-0488">Methylation</keyword>
<gene>
    <name evidence="16" type="ORF">D7S86_24680</name>
</gene>
<evidence type="ECO:0000256" key="9">
    <source>
        <dbReference type="ARBA" id="ARBA00023224"/>
    </source>
</evidence>
<comment type="similarity">
    <text evidence="10">Belongs to the methyl-accepting chemotaxis (MCP) protein family.</text>
</comment>